<dbReference type="EMBL" id="JBGUAW010000015">
    <property type="protein sequence ID" value="MFA9462510.1"/>
    <property type="molecule type" value="Genomic_DNA"/>
</dbReference>
<evidence type="ECO:0000313" key="5">
    <source>
        <dbReference type="EMBL" id="MFA9462510.1"/>
    </source>
</evidence>
<feature type="transmembrane region" description="Helical" evidence="2">
    <location>
        <begin position="289"/>
        <end position="310"/>
    </location>
</feature>
<dbReference type="PROSITE" id="PS50887">
    <property type="entry name" value="GGDEF"/>
    <property type="match status" value="1"/>
</dbReference>
<keyword evidence="2" id="KW-1133">Transmembrane helix</keyword>
<proteinExistence type="predicted"/>
<dbReference type="InterPro" id="IPR000160">
    <property type="entry name" value="GGDEF_dom"/>
</dbReference>
<keyword evidence="6" id="KW-1185">Reference proteome</keyword>
<dbReference type="NCBIfam" id="TIGR00254">
    <property type="entry name" value="GGDEF"/>
    <property type="match status" value="1"/>
</dbReference>
<accession>A0ABV4U0Z8</accession>
<dbReference type="PANTHER" id="PTHR46663:SF2">
    <property type="entry name" value="GGDEF DOMAIN-CONTAINING PROTEIN"/>
    <property type="match status" value="1"/>
</dbReference>
<dbReference type="Gene3D" id="3.30.70.270">
    <property type="match status" value="1"/>
</dbReference>
<dbReference type="InterPro" id="IPR011622">
    <property type="entry name" value="7TMR_DISM_rcpt_extracell_dom2"/>
</dbReference>
<feature type="transmembrane region" description="Helical" evidence="2">
    <location>
        <begin position="259"/>
        <end position="277"/>
    </location>
</feature>
<dbReference type="InterPro" id="IPR029787">
    <property type="entry name" value="Nucleotide_cyclase"/>
</dbReference>
<dbReference type="Pfam" id="PF07696">
    <property type="entry name" value="7TMR-DISMED2"/>
    <property type="match status" value="1"/>
</dbReference>
<dbReference type="Proteomes" id="UP001575181">
    <property type="component" value="Unassembled WGS sequence"/>
</dbReference>
<organism evidence="5 6">
    <name type="scientific">Thiohalorhabdus methylotrophus</name>
    <dbReference type="NCBI Taxonomy" id="3242694"/>
    <lineage>
        <taxon>Bacteria</taxon>
        <taxon>Pseudomonadati</taxon>
        <taxon>Pseudomonadota</taxon>
        <taxon>Gammaproteobacteria</taxon>
        <taxon>Thiohalorhabdales</taxon>
        <taxon>Thiohalorhabdaceae</taxon>
        <taxon>Thiohalorhabdus</taxon>
    </lineage>
</organism>
<dbReference type="SMART" id="SM00267">
    <property type="entry name" value="GGDEF"/>
    <property type="match status" value="1"/>
</dbReference>
<feature type="domain" description="GGDEF" evidence="4">
    <location>
        <begin position="487"/>
        <end position="620"/>
    </location>
</feature>
<keyword evidence="2" id="KW-0812">Transmembrane</keyword>
<dbReference type="Gene3D" id="2.60.40.2380">
    <property type="match status" value="1"/>
</dbReference>
<dbReference type="PANTHER" id="PTHR46663">
    <property type="entry name" value="DIGUANYLATE CYCLASE DGCT-RELATED"/>
    <property type="match status" value="1"/>
</dbReference>
<keyword evidence="2" id="KW-0472">Membrane</keyword>
<evidence type="ECO:0000256" key="1">
    <source>
        <dbReference type="SAM" id="Coils"/>
    </source>
</evidence>
<evidence type="ECO:0000256" key="3">
    <source>
        <dbReference type="SAM" id="SignalP"/>
    </source>
</evidence>
<dbReference type="Pfam" id="PF00990">
    <property type="entry name" value="GGDEF"/>
    <property type="match status" value="1"/>
</dbReference>
<sequence length="620" mass="67626">MSWQGFWAAVALVVLTMVAGPAAAAGGERVTVGAETRQPIDAAASLHRHDGAPLTLEAVRAVHGEGGFRSLAGEGARATNFGLTRDEIWLRLPLSTKADLTGRWLLEVGHASLDRVDLYLASDGGGWRAHHSGDQLPFRDRPIPHRNHVFDLDLEPATDYTLYLRVASEGTLTAPLTIWRADALWAHDLRAYAALGLYYGILLALLIYNLFLYLSLRDPLYLNYVAFIATLAIGQAGLAGFTGQFLWPENPWLTNLTPTGGVSLAGFFGALFVRRFLGDTPSRVRLGWLMPLVAAGYAAIFLCVVLWSYHLAALSVNLLSLVFAAGALGLGAVSLYQRQPGARFFVLAWVALLTGVVIISLHNLGVLPSNVVTANALLIGSAMEMLLLSLALADRIQTLQQSRDEAQEQALRTRQEKVEALRESERQLEQRVAERTHDLERANQDLMESQAQLEYQAGHDPLTGLVNRNVFDENLEAAMARGDRHGHGLALVVGDLDRFKPINDSLGHAAGDQVLVQVADRLRGSVRQSDTVGRLGGDEFVILLEEVGGTDNVETVVEKINEEVARSIRLEDGRVVHVGLSLGWARYPADAGDEKTLFRVADRAMYSRKTAAEDSREDAS</sequence>
<protein>
    <submittedName>
        <fullName evidence="5">7TM diverse intracellular signaling domain-containing protein</fullName>
    </submittedName>
</protein>
<dbReference type="InterPro" id="IPR011623">
    <property type="entry name" value="7TMR_DISM_rcpt_extracell_dom1"/>
</dbReference>
<feature type="chain" id="PRO_5045886925" evidence="3">
    <location>
        <begin position="25"/>
        <end position="620"/>
    </location>
</feature>
<feature type="transmembrane region" description="Helical" evidence="2">
    <location>
        <begin position="191"/>
        <end position="214"/>
    </location>
</feature>
<dbReference type="InterPro" id="IPR043128">
    <property type="entry name" value="Rev_trsase/Diguanyl_cyclase"/>
</dbReference>
<evidence type="ECO:0000259" key="4">
    <source>
        <dbReference type="PROSITE" id="PS50887"/>
    </source>
</evidence>
<comment type="caution">
    <text evidence="5">The sequence shown here is derived from an EMBL/GenBank/DDBJ whole genome shotgun (WGS) entry which is preliminary data.</text>
</comment>
<dbReference type="CDD" id="cd01949">
    <property type="entry name" value="GGDEF"/>
    <property type="match status" value="1"/>
</dbReference>
<feature type="signal peptide" evidence="3">
    <location>
        <begin position="1"/>
        <end position="24"/>
    </location>
</feature>
<evidence type="ECO:0000256" key="2">
    <source>
        <dbReference type="SAM" id="Phobius"/>
    </source>
</evidence>
<dbReference type="RefSeq" id="WP_373657300.1">
    <property type="nucleotide sequence ID" value="NZ_JBGUAW010000015.1"/>
</dbReference>
<reference evidence="5 6" key="1">
    <citation type="submission" date="2024-08" db="EMBL/GenBank/DDBJ databases">
        <title>Whole-genome sequencing of halo(alkali)philic microorganisms from hypersaline lakes.</title>
        <authorList>
            <person name="Sorokin D.Y."/>
            <person name="Merkel A.Y."/>
            <person name="Messina E."/>
            <person name="Yakimov M."/>
        </authorList>
    </citation>
    <scope>NUCLEOTIDE SEQUENCE [LARGE SCALE GENOMIC DNA]</scope>
    <source>
        <strain evidence="5 6">Cl-TMA</strain>
    </source>
</reference>
<feature type="transmembrane region" description="Helical" evidence="2">
    <location>
        <begin position="344"/>
        <end position="365"/>
    </location>
</feature>
<gene>
    <name evidence="5" type="ORF">ACERLL_17010</name>
</gene>
<evidence type="ECO:0000313" key="6">
    <source>
        <dbReference type="Proteomes" id="UP001575181"/>
    </source>
</evidence>
<feature type="transmembrane region" description="Helical" evidence="2">
    <location>
        <begin position="316"/>
        <end position="337"/>
    </location>
</feature>
<dbReference type="SUPFAM" id="SSF55073">
    <property type="entry name" value="Nucleotide cyclase"/>
    <property type="match status" value="1"/>
</dbReference>
<keyword evidence="1" id="KW-0175">Coiled coil</keyword>
<feature type="coiled-coil region" evidence="1">
    <location>
        <begin position="389"/>
        <end position="445"/>
    </location>
</feature>
<feature type="transmembrane region" description="Helical" evidence="2">
    <location>
        <begin position="371"/>
        <end position="393"/>
    </location>
</feature>
<keyword evidence="3" id="KW-0732">Signal</keyword>
<dbReference type="Pfam" id="PF07695">
    <property type="entry name" value="7TMR-DISM_7TM"/>
    <property type="match status" value="1"/>
</dbReference>
<feature type="transmembrane region" description="Helical" evidence="2">
    <location>
        <begin position="221"/>
        <end position="247"/>
    </location>
</feature>
<dbReference type="InterPro" id="IPR052163">
    <property type="entry name" value="DGC-Regulatory_Protein"/>
</dbReference>
<name>A0ABV4U0Z8_9GAMM</name>